<sequence length="89" mass="10746">MIKVSVEGTKPEVEAFLEGLQKKYLYVVYEQTEREEGIRISFDAKRIQHRWIHIETQNGHTVKIPCWDLEVSRDHEKSHWKFHSYDIFT</sequence>
<evidence type="ECO:0000313" key="1">
    <source>
        <dbReference type="EMBL" id="MBA4601843.1"/>
    </source>
</evidence>
<gene>
    <name evidence="1" type="ORF">H2C83_05800</name>
</gene>
<organism evidence="1 2">
    <name type="scientific">Thermoactinomyces mirandus</name>
    <dbReference type="NCBI Taxonomy" id="2756294"/>
    <lineage>
        <taxon>Bacteria</taxon>
        <taxon>Bacillati</taxon>
        <taxon>Bacillota</taxon>
        <taxon>Bacilli</taxon>
        <taxon>Bacillales</taxon>
        <taxon>Thermoactinomycetaceae</taxon>
        <taxon>Thermoactinomyces</taxon>
    </lineage>
</organism>
<evidence type="ECO:0000313" key="2">
    <source>
        <dbReference type="Proteomes" id="UP000538292"/>
    </source>
</evidence>
<reference evidence="1 2" key="1">
    <citation type="submission" date="2020-07" db="EMBL/GenBank/DDBJ databases">
        <title>Thermoactinomyces phylogeny.</title>
        <authorList>
            <person name="Dunlap C."/>
        </authorList>
    </citation>
    <scope>NUCLEOTIDE SEQUENCE [LARGE SCALE GENOMIC DNA]</scope>
    <source>
        <strain evidence="1 2">AMNI-1</strain>
    </source>
</reference>
<comment type="caution">
    <text evidence="1">The sequence shown here is derived from an EMBL/GenBank/DDBJ whole genome shotgun (WGS) entry which is preliminary data.</text>
</comment>
<accession>A0A7W1XR97</accession>
<dbReference type="Proteomes" id="UP000538292">
    <property type="component" value="Unassembled WGS sequence"/>
</dbReference>
<dbReference type="EMBL" id="JACEOL010000018">
    <property type="protein sequence ID" value="MBA4601843.1"/>
    <property type="molecule type" value="Genomic_DNA"/>
</dbReference>
<dbReference type="AlphaFoldDB" id="A0A7W1XR97"/>
<name>A0A7W1XR97_9BACL</name>
<proteinExistence type="predicted"/>
<protein>
    <submittedName>
        <fullName evidence="1">Uncharacterized protein</fullName>
    </submittedName>
</protein>
<dbReference type="RefSeq" id="WP_181738744.1">
    <property type="nucleotide sequence ID" value="NZ_JACEOL010000018.1"/>
</dbReference>
<keyword evidence="2" id="KW-1185">Reference proteome</keyword>